<name>A0ABS1DYI6_RUBGE</name>
<dbReference type="SMART" id="SM00345">
    <property type="entry name" value="HTH_GNTR"/>
    <property type="match status" value="1"/>
</dbReference>
<dbReference type="PRINTS" id="PR00035">
    <property type="entry name" value="HTHGNTR"/>
</dbReference>
<dbReference type="InterPro" id="IPR036388">
    <property type="entry name" value="WH-like_DNA-bd_sf"/>
</dbReference>
<organism evidence="5 6">
    <name type="scientific">Rubrivivax gelatinosus</name>
    <name type="common">Rhodocyclus gelatinosus</name>
    <name type="synonym">Rhodopseudomonas gelatinosa</name>
    <dbReference type="NCBI Taxonomy" id="28068"/>
    <lineage>
        <taxon>Bacteria</taxon>
        <taxon>Pseudomonadati</taxon>
        <taxon>Pseudomonadota</taxon>
        <taxon>Betaproteobacteria</taxon>
        <taxon>Burkholderiales</taxon>
        <taxon>Sphaerotilaceae</taxon>
        <taxon>Rubrivivax</taxon>
    </lineage>
</organism>
<dbReference type="SUPFAM" id="SSF46785">
    <property type="entry name" value="Winged helix' DNA-binding domain"/>
    <property type="match status" value="1"/>
</dbReference>
<evidence type="ECO:0000256" key="3">
    <source>
        <dbReference type="ARBA" id="ARBA00023163"/>
    </source>
</evidence>
<keyword evidence="1" id="KW-0805">Transcription regulation</keyword>
<dbReference type="Pfam" id="PF00392">
    <property type="entry name" value="GntR"/>
    <property type="match status" value="1"/>
</dbReference>
<protein>
    <recommendedName>
        <fullName evidence="4">HTH gntR-type domain-containing protein</fullName>
    </recommendedName>
</protein>
<evidence type="ECO:0000259" key="4">
    <source>
        <dbReference type="PROSITE" id="PS50949"/>
    </source>
</evidence>
<dbReference type="Proteomes" id="UP001041814">
    <property type="component" value="Unassembled WGS sequence"/>
</dbReference>
<dbReference type="PANTHER" id="PTHR43537:SF5">
    <property type="entry name" value="UXU OPERON TRANSCRIPTIONAL REGULATOR"/>
    <property type="match status" value="1"/>
</dbReference>
<keyword evidence="3" id="KW-0804">Transcription</keyword>
<evidence type="ECO:0000313" key="5">
    <source>
        <dbReference type="EMBL" id="MBK1714715.1"/>
    </source>
</evidence>
<proteinExistence type="predicted"/>
<sequence>MVPAGTKPPRARRRLRPPALCELVADDLRRRILRHEFAAGADLDETRLAVHYGVSRTPVREALKLLNHEGLLVGQPRRGLSVVTVDEAEMAEARALLRLLDSEPGGALRARLTAWLRQRLQLGAGRAA</sequence>
<keyword evidence="6" id="KW-1185">Reference proteome</keyword>
<evidence type="ECO:0000256" key="2">
    <source>
        <dbReference type="ARBA" id="ARBA00023125"/>
    </source>
</evidence>
<comment type="caution">
    <text evidence="5">The sequence shown here is derived from an EMBL/GenBank/DDBJ whole genome shotgun (WGS) entry which is preliminary data.</text>
</comment>
<dbReference type="InterPro" id="IPR000524">
    <property type="entry name" value="Tscrpt_reg_HTH_GntR"/>
</dbReference>
<dbReference type="PANTHER" id="PTHR43537">
    <property type="entry name" value="TRANSCRIPTIONAL REGULATOR, GNTR FAMILY"/>
    <property type="match status" value="1"/>
</dbReference>
<reference evidence="5" key="2">
    <citation type="journal article" date="2020" name="Microorganisms">
        <title>Osmotic Adaptation and Compatible Solute Biosynthesis of Phototrophic Bacteria as Revealed from Genome Analyses.</title>
        <authorList>
            <person name="Imhoff J.F."/>
            <person name="Rahn T."/>
            <person name="Kunzel S."/>
            <person name="Keller A."/>
            <person name="Neulinger S.C."/>
        </authorList>
    </citation>
    <scope>NUCLEOTIDE SEQUENCE</scope>
    <source>
        <strain evidence="5">IM 151</strain>
    </source>
</reference>
<evidence type="ECO:0000313" key="6">
    <source>
        <dbReference type="Proteomes" id="UP001041814"/>
    </source>
</evidence>
<dbReference type="EMBL" id="NRRU01000078">
    <property type="protein sequence ID" value="MBK1714715.1"/>
    <property type="molecule type" value="Genomic_DNA"/>
</dbReference>
<feature type="domain" description="HTH gntR-type" evidence="4">
    <location>
        <begin position="18"/>
        <end position="85"/>
    </location>
</feature>
<reference evidence="5" key="1">
    <citation type="submission" date="2017-08" db="EMBL/GenBank/DDBJ databases">
        <authorList>
            <person name="Imhoff J.F."/>
            <person name="Rahn T."/>
            <person name="Kuenzel S."/>
            <person name="Neulinger S.C."/>
        </authorList>
    </citation>
    <scope>NUCLEOTIDE SEQUENCE</scope>
    <source>
        <strain evidence="5">IM 151</strain>
    </source>
</reference>
<dbReference type="CDD" id="cd07377">
    <property type="entry name" value="WHTH_GntR"/>
    <property type="match status" value="1"/>
</dbReference>
<gene>
    <name evidence="5" type="ORF">CKO43_18285</name>
</gene>
<dbReference type="Gene3D" id="1.10.10.10">
    <property type="entry name" value="Winged helix-like DNA-binding domain superfamily/Winged helix DNA-binding domain"/>
    <property type="match status" value="1"/>
</dbReference>
<dbReference type="PROSITE" id="PS50949">
    <property type="entry name" value="HTH_GNTR"/>
    <property type="match status" value="1"/>
</dbReference>
<dbReference type="InterPro" id="IPR036390">
    <property type="entry name" value="WH_DNA-bd_sf"/>
</dbReference>
<evidence type="ECO:0000256" key="1">
    <source>
        <dbReference type="ARBA" id="ARBA00023015"/>
    </source>
</evidence>
<accession>A0ABS1DYI6</accession>
<keyword evidence="2" id="KW-0238">DNA-binding</keyword>